<reference evidence="1" key="1">
    <citation type="journal article" date="2021" name="Proc. Natl. Acad. Sci. U.S.A.">
        <title>A Catalog of Tens of Thousands of Viruses from Human Metagenomes Reveals Hidden Associations with Chronic Diseases.</title>
        <authorList>
            <person name="Tisza M.J."/>
            <person name="Buck C.B."/>
        </authorList>
    </citation>
    <scope>NUCLEOTIDE SEQUENCE</scope>
    <source>
        <strain evidence="1">Ct1mp9</strain>
    </source>
</reference>
<accession>A0A8S5NAW3</accession>
<sequence>MKRRNISDNDFIYRRLSRVRLLCQSLSVKTLKIKWI</sequence>
<protein>
    <submittedName>
        <fullName evidence="1">Uncharacterized protein</fullName>
    </submittedName>
</protein>
<name>A0A8S5NAW3_9CAUD</name>
<proteinExistence type="predicted"/>
<organism evidence="1">
    <name type="scientific">Siphoviridae sp. ct1mp9</name>
    <dbReference type="NCBI Taxonomy" id="2826274"/>
    <lineage>
        <taxon>Viruses</taxon>
        <taxon>Duplodnaviria</taxon>
        <taxon>Heunggongvirae</taxon>
        <taxon>Uroviricota</taxon>
        <taxon>Caudoviricetes</taxon>
    </lineage>
</organism>
<evidence type="ECO:0000313" key="1">
    <source>
        <dbReference type="EMBL" id="DAD91378.1"/>
    </source>
</evidence>
<dbReference type="EMBL" id="BK015111">
    <property type="protein sequence ID" value="DAD91378.1"/>
    <property type="molecule type" value="Genomic_DNA"/>
</dbReference>